<keyword evidence="2" id="KW-1185">Reference proteome</keyword>
<reference evidence="1 2" key="1">
    <citation type="journal article" date="2019" name="Genome Biol. Evol.">
        <title>Insights into the evolution of the New World diploid cottons (Gossypium, subgenus Houzingenia) based on genome sequencing.</title>
        <authorList>
            <person name="Grover C.E."/>
            <person name="Arick M.A. 2nd"/>
            <person name="Thrash A."/>
            <person name="Conover J.L."/>
            <person name="Sanders W.S."/>
            <person name="Peterson D.G."/>
            <person name="Frelichowski J.E."/>
            <person name="Scheffler J.A."/>
            <person name="Scheffler B.E."/>
            <person name="Wendel J.F."/>
        </authorList>
    </citation>
    <scope>NUCLEOTIDE SEQUENCE [LARGE SCALE GENOMIC DNA]</scope>
    <source>
        <strain evidence="1">1</strain>
        <tissue evidence="1">Leaf</tissue>
    </source>
</reference>
<dbReference type="EMBL" id="JABFAF010269427">
    <property type="protein sequence ID" value="MBA0877803.1"/>
    <property type="molecule type" value="Genomic_DNA"/>
</dbReference>
<protein>
    <submittedName>
        <fullName evidence="1">Uncharacterized protein</fullName>
    </submittedName>
</protein>
<proteinExistence type="predicted"/>
<gene>
    <name evidence="1" type="ORF">Goshw_025803</name>
</gene>
<name>A0A7J9N3B3_GOSSC</name>
<dbReference type="AlphaFoldDB" id="A0A7J9N3B3"/>
<sequence length="45" mass="5355">MWRVNYHFGRCKSAIGITGGRVTNHRVCPIWRLTHSRSRMMIQLK</sequence>
<accession>A0A7J9N3B3</accession>
<comment type="caution">
    <text evidence="1">The sequence shown here is derived from an EMBL/GenBank/DDBJ whole genome shotgun (WGS) entry which is preliminary data.</text>
</comment>
<evidence type="ECO:0000313" key="2">
    <source>
        <dbReference type="Proteomes" id="UP000593576"/>
    </source>
</evidence>
<dbReference type="OrthoDB" id="988868at2759"/>
<evidence type="ECO:0000313" key="1">
    <source>
        <dbReference type="EMBL" id="MBA0877803.1"/>
    </source>
</evidence>
<dbReference type="Proteomes" id="UP000593576">
    <property type="component" value="Unassembled WGS sequence"/>
</dbReference>
<organism evidence="1 2">
    <name type="scientific">Gossypium schwendimanii</name>
    <name type="common">Cotton</name>
    <dbReference type="NCBI Taxonomy" id="34291"/>
    <lineage>
        <taxon>Eukaryota</taxon>
        <taxon>Viridiplantae</taxon>
        <taxon>Streptophyta</taxon>
        <taxon>Embryophyta</taxon>
        <taxon>Tracheophyta</taxon>
        <taxon>Spermatophyta</taxon>
        <taxon>Magnoliopsida</taxon>
        <taxon>eudicotyledons</taxon>
        <taxon>Gunneridae</taxon>
        <taxon>Pentapetalae</taxon>
        <taxon>rosids</taxon>
        <taxon>malvids</taxon>
        <taxon>Malvales</taxon>
        <taxon>Malvaceae</taxon>
        <taxon>Malvoideae</taxon>
        <taxon>Gossypium</taxon>
    </lineage>
</organism>